<evidence type="ECO:0000313" key="2">
    <source>
        <dbReference type="EMBL" id="TNK91107.1"/>
    </source>
</evidence>
<feature type="transmembrane region" description="Helical" evidence="1">
    <location>
        <begin position="112"/>
        <end position="132"/>
    </location>
</feature>
<accession>A0A5C4TLA1</accession>
<dbReference type="Proteomes" id="UP000313312">
    <property type="component" value="Unassembled WGS sequence"/>
</dbReference>
<feature type="transmembrane region" description="Helical" evidence="1">
    <location>
        <begin position="152"/>
        <end position="172"/>
    </location>
</feature>
<dbReference type="Pfam" id="PF07314">
    <property type="entry name" value="Lit"/>
    <property type="match status" value="1"/>
</dbReference>
<keyword evidence="1" id="KW-0472">Membrane</keyword>
<dbReference type="AlphaFoldDB" id="A0A5C4TLA1"/>
<feature type="transmembrane region" description="Helical" evidence="1">
    <location>
        <begin position="27"/>
        <end position="55"/>
    </location>
</feature>
<keyword evidence="1" id="KW-1133">Transmembrane helix</keyword>
<dbReference type="EMBL" id="QFCR01000001">
    <property type="protein sequence ID" value="TNK91107.1"/>
    <property type="molecule type" value="Genomic_DNA"/>
</dbReference>
<evidence type="ECO:0000256" key="1">
    <source>
        <dbReference type="SAM" id="Phobius"/>
    </source>
</evidence>
<dbReference type="InterPro" id="IPR010178">
    <property type="entry name" value="Lit"/>
</dbReference>
<comment type="caution">
    <text evidence="2">The sequence shown here is derived from an EMBL/GenBank/DDBJ whole genome shotgun (WGS) entry which is preliminary data.</text>
</comment>
<feature type="transmembrane region" description="Helical" evidence="1">
    <location>
        <begin position="198"/>
        <end position="221"/>
    </location>
</feature>
<protein>
    <submittedName>
        <fullName evidence="2">TIGR01906 family membrane protein</fullName>
    </submittedName>
</protein>
<sequence length="231" mass="27668">MKLLNYQINQRMRLIILMNGFYNKSDYVLLMMIILFSITMSTFLVINANFIYGIVIKYLDLNDKYHVSLNVLLHNLKVMTDFIQDPFINGMNLTPYHLSKGAYEHFTDVRKLVMLDYLILALSTLYLIITWYKKIIQRELWKLTDYLKRTMIILWLLMLICLIDFNDIFIYLHEMIFPNHNWVFSPKKDPIINVLPDQYFLCCFAVWFGLVFLLLIGFYGYGKLQIKTNKH</sequence>
<name>A0A5C4TLA1_FRUSA</name>
<gene>
    <name evidence="2" type="ORF">DID87_00025</name>
</gene>
<evidence type="ECO:0000313" key="3">
    <source>
        <dbReference type="Proteomes" id="UP000313312"/>
    </source>
</evidence>
<proteinExistence type="predicted"/>
<dbReference type="NCBIfam" id="TIGR01906">
    <property type="entry name" value="integ_TIGR01906"/>
    <property type="match status" value="1"/>
</dbReference>
<reference evidence="2 3" key="1">
    <citation type="submission" date="2018-05" db="EMBL/GenBank/DDBJ databases">
        <title>Lactobacillus sanfranciscensis Ah4 draft denome sequence.</title>
        <authorList>
            <person name="Zhang G."/>
        </authorList>
    </citation>
    <scope>NUCLEOTIDE SEQUENCE [LARGE SCALE GENOMIC DNA]</scope>
    <source>
        <strain evidence="2 3">Ah4</strain>
    </source>
</reference>
<organism evidence="2 3">
    <name type="scientific">Fructilactobacillus sanfranciscensis</name>
    <name type="common">Lactobacillus sanfranciscensis</name>
    <dbReference type="NCBI Taxonomy" id="1625"/>
    <lineage>
        <taxon>Bacteria</taxon>
        <taxon>Bacillati</taxon>
        <taxon>Bacillota</taxon>
        <taxon>Bacilli</taxon>
        <taxon>Lactobacillales</taxon>
        <taxon>Lactobacillaceae</taxon>
        <taxon>Fructilactobacillus</taxon>
    </lineage>
</organism>
<keyword evidence="1" id="KW-0812">Transmembrane</keyword>